<feature type="domain" description="CorA-like transporter" evidence="6">
    <location>
        <begin position="12"/>
        <end position="112"/>
    </location>
</feature>
<dbReference type="SUPFAM" id="SSF144083">
    <property type="entry name" value="Magnesium transport protein CorA, transmembrane region"/>
    <property type="match status" value="1"/>
</dbReference>
<dbReference type="Proteomes" id="UP001219568">
    <property type="component" value="Unassembled WGS sequence"/>
</dbReference>
<gene>
    <name evidence="7" type="ORF">N7460_008291</name>
</gene>
<keyword evidence="2 5" id="KW-0812">Transmembrane</keyword>
<keyword evidence="4 5" id="KW-0472">Membrane</keyword>
<dbReference type="GO" id="GO:0016020">
    <property type="term" value="C:membrane"/>
    <property type="evidence" value="ECO:0007669"/>
    <property type="project" value="UniProtKB-SubCell"/>
</dbReference>
<keyword evidence="8" id="KW-1185">Reference proteome</keyword>
<evidence type="ECO:0000256" key="5">
    <source>
        <dbReference type="SAM" id="Phobius"/>
    </source>
</evidence>
<dbReference type="InterPro" id="IPR045863">
    <property type="entry name" value="CorA_TM1_TM2"/>
</dbReference>
<comment type="caution">
    <text evidence="7">The sequence shown here is derived from an EMBL/GenBank/DDBJ whole genome shotgun (WGS) entry which is preliminary data.</text>
</comment>
<evidence type="ECO:0000313" key="7">
    <source>
        <dbReference type="EMBL" id="KAJ6038520.1"/>
    </source>
</evidence>
<feature type="transmembrane region" description="Helical" evidence="5">
    <location>
        <begin position="232"/>
        <end position="252"/>
    </location>
</feature>
<comment type="subcellular location">
    <subcellularLocation>
        <location evidence="1">Membrane</location>
        <topology evidence="1">Multi-pass membrane protein</topology>
    </subcellularLocation>
</comment>
<reference evidence="7" key="2">
    <citation type="submission" date="2023-01" db="EMBL/GenBank/DDBJ databases">
        <authorList>
            <person name="Petersen C."/>
        </authorList>
    </citation>
    <scope>NUCLEOTIDE SEQUENCE</scope>
    <source>
        <strain evidence="7">IBT 15450</strain>
    </source>
</reference>
<evidence type="ECO:0000259" key="6">
    <source>
        <dbReference type="Pfam" id="PF26616"/>
    </source>
</evidence>
<organism evidence="7 8">
    <name type="scientific">Penicillium canescens</name>
    <dbReference type="NCBI Taxonomy" id="5083"/>
    <lineage>
        <taxon>Eukaryota</taxon>
        <taxon>Fungi</taxon>
        <taxon>Dikarya</taxon>
        <taxon>Ascomycota</taxon>
        <taxon>Pezizomycotina</taxon>
        <taxon>Eurotiomycetes</taxon>
        <taxon>Eurotiomycetidae</taxon>
        <taxon>Eurotiales</taxon>
        <taxon>Aspergillaceae</taxon>
        <taxon>Penicillium</taxon>
    </lineage>
</organism>
<dbReference type="Pfam" id="PF01544">
    <property type="entry name" value="CorA"/>
    <property type="match status" value="1"/>
</dbReference>
<dbReference type="InterPro" id="IPR058257">
    <property type="entry name" value="CorA-like_dom"/>
</dbReference>
<evidence type="ECO:0000256" key="4">
    <source>
        <dbReference type="ARBA" id="ARBA00023136"/>
    </source>
</evidence>
<dbReference type="AlphaFoldDB" id="A0AAD6I9L5"/>
<sequence length="336" mass="39164">MEIRIVWLKDMIEVSYTIKYPEYKEKDDRWVIRQTGVYHRYDSTTSQSIFMLLSPTPQSKAHLEAAKWLSMSSYHSKIEADPFWLHRLLFAAYFPSWRQYITTIENRFLPVAKDALATFIEEPLGLGHDTLTTLNSLETRFRQVPAILASTMDLLQDLCALISSKSETEETKYGIKCLKNQARYCKIYSQSATYLQQRAQSVAKLLSDTLLMRDQLLAQEQNKNIIELNESAVFITRLTLLYLPTSFIATFFGMNFFDLDTENSRIVGTSMIWIFFLSSFGLTAVTYLLYYWLMRRDGATFHLPKLRMVPAWKVQDLKRQLKIGTKEVKEFHEGEA</sequence>
<protein>
    <recommendedName>
        <fullName evidence="6">CorA-like transporter domain-containing protein</fullName>
    </recommendedName>
</protein>
<dbReference type="EMBL" id="JAQJZL010000009">
    <property type="protein sequence ID" value="KAJ6038520.1"/>
    <property type="molecule type" value="Genomic_DNA"/>
</dbReference>
<name>A0AAD6I9L5_PENCN</name>
<evidence type="ECO:0000313" key="8">
    <source>
        <dbReference type="Proteomes" id="UP001219568"/>
    </source>
</evidence>
<dbReference type="GO" id="GO:0046873">
    <property type="term" value="F:metal ion transmembrane transporter activity"/>
    <property type="evidence" value="ECO:0007669"/>
    <property type="project" value="InterPro"/>
</dbReference>
<reference evidence="7" key="1">
    <citation type="journal article" date="2023" name="IMA Fungus">
        <title>Comparative genomic study of the Penicillium genus elucidates a diverse pangenome and 15 lateral gene transfer events.</title>
        <authorList>
            <person name="Petersen C."/>
            <person name="Sorensen T."/>
            <person name="Nielsen M.R."/>
            <person name="Sondergaard T.E."/>
            <person name="Sorensen J.L."/>
            <person name="Fitzpatrick D.A."/>
            <person name="Frisvad J.C."/>
            <person name="Nielsen K.L."/>
        </authorList>
    </citation>
    <scope>NUCLEOTIDE SEQUENCE</scope>
    <source>
        <strain evidence="7">IBT 15450</strain>
    </source>
</reference>
<keyword evidence="3 5" id="KW-1133">Transmembrane helix</keyword>
<proteinExistence type="predicted"/>
<feature type="transmembrane region" description="Helical" evidence="5">
    <location>
        <begin position="272"/>
        <end position="293"/>
    </location>
</feature>
<dbReference type="InterPro" id="IPR002523">
    <property type="entry name" value="MgTranspt_CorA/ZnTranspt_ZntB"/>
</dbReference>
<evidence type="ECO:0000256" key="1">
    <source>
        <dbReference type="ARBA" id="ARBA00004141"/>
    </source>
</evidence>
<evidence type="ECO:0000256" key="2">
    <source>
        <dbReference type="ARBA" id="ARBA00022692"/>
    </source>
</evidence>
<dbReference type="Pfam" id="PF26616">
    <property type="entry name" value="CorA-like"/>
    <property type="match status" value="1"/>
</dbReference>
<accession>A0AAD6I9L5</accession>
<evidence type="ECO:0000256" key="3">
    <source>
        <dbReference type="ARBA" id="ARBA00022989"/>
    </source>
</evidence>
<dbReference type="Gene3D" id="1.20.58.340">
    <property type="entry name" value="Magnesium transport protein CorA, transmembrane region"/>
    <property type="match status" value="1"/>
</dbReference>